<proteinExistence type="predicted"/>
<gene>
    <name evidence="1" type="ORF">BpHYR1_047518</name>
</gene>
<keyword evidence="2" id="KW-1185">Reference proteome</keyword>
<comment type="caution">
    <text evidence="1">The sequence shown here is derived from an EMBL/GenBank/DDBJ whole genome shotgun (WGS) entry which is preliminary data.</text>
</comment>
<dbReference type="Proteomes" id="UP000276133">
    <property type="component" value="Unassembled WGS sequence"/>
</dbReference>
<dbReference type="AlphaFoldDB" id="A0A3M7SQ21"/>
<protein>
    <submittedName>
        <fullName evidence="1">Uncharacterized protein</fullName>
    </submittedName>
</protein>
<evidence type="ECO:0000313" key="2">
    <source>
        <dbReference type="Proteomes" id="UP000276133"/>
    </source>
</evidence>
<accession>A0A3M7SQ21</accession>
<reference evidence="1 2" key="1">
    <citation type="journal article" date="2018" name="Sci. Rep.">
        <title>Genomic signatures of local adaptation to the degree of environmental predictability in rotifers.</title>
        <authorList>
            <person name="Franch-Gras L."/>
            <person name="Hahn C."/>
            <person name="Garcia-Roger E.M."/>
            <person name="Carmona M.J."/>
            <person name="Serra M."/>
            <person name="Gomez A."/>
        </authorList>
    </citation>
    <scope>NUCLEOTIDE SEQUENCE [LARGE SCALE GENOMIC DNA]</scope>
    <source>
        <strain evidence="1">HYR1</strain>
    </source>
</reference>
<sequence length="87" mass="10365">MCMLSAGETSIGFISIINSKKPLKLVKNIQQTFIKQEWLHNFLQILNINQYCEIFEIQNLTSFRFILRSFERYLGKLNSDFNFVLQR</sequence>
<evidence type="ECO:0000313" key="1">
    <source>
        <dbReference type="EMBL" id="RNA37608.1"/>
    </source>
</evidence>
<dbReference type="EMBL" id="REGN01001019">
    <property type="protein sequence ID" value="RNA37608.1"/>
    <property type="molecule type" value="Genomic_DNA"/>
</dbReference>
<name>A0A3M7SQ21_BRAPC</name>
<organism evidence="1 2">
    <name type="scientific">Brachionus plicatilis</name>
    <name type="common">Marine rotifer</name>
    <name type="synonym">Brachionus muelleri</name>
    <dbReference type="NCBI Taxonomy" id="10195"/>
    <lineage>
        <taxon>Eukaryota</taxon>
        <taxon>Metazoa</taxon>
        <taxon>Spiralia</taxon>
        <taxon>Gnathifera</taxon>
        <taxon>Rotifera</taxon>
        <taxon>Eurotatoria</taxon>
        <taxon>Monogononta</taxon>
        <taxon>Pseudotrocha</taxon>
        <taxon>Ploima</taxon>
        <taxon>Brachionidae</taxon>
        <taxon>Brachionus</taxon>
    </lineage>
</organism>